<dbReference type="InterPro" id="IPR052164">
    <property type="entry name" value="Anthracycline_SecMetBiosynth"/>
</dbReference>
<dbReference type="InterPro" id="IPR029068">
    <property type="entry name" value="Glyas_Bleomycin-R_OHBP_Dase"/>
</dbReference>
<dbReference type="InterPro" id="IPR037523">
    <property type="entry name" value="VOC_core"/>
</dbReference>
<evidence type="ECO:0000313" key="1">
    <source>
        <dbReference type="EMBL" id="QPR53415.1"/>
    </source>
</evidence>
<proteinExistence type="predicted"/>
<dbReference type="AlphaFoldDB" id="A0A0T6UT91"/>
<sequence>MVNIGMHFEIPVTDMQRAIAFYSAVFDIEFERVQIDGNEMALFPLIDGAEGCSGALARGESYVPSLDGTRIYLTVNDIERVMADALSAGARLLYPVTRVGEAITVAEFQDTEGNRIALLDKAICAD</sequence>
<accession>A0A0T6UT91</accession>
<dbReference type="RefSeq" id="WP_058052345.1">
    <property type="nucleotide sequence ID" value="NZ_CP065745.1"/>
</dbReference>
<dbReference type="PROSITE" id="PS51819">
    <property type="entry name" value="VOC"/>
    <property type="match status" value="1"/>
</dbReference>
<organism evidence="1 2">
    <name type="scientific">Aeromonas allosaccharophila</name>
    <dbReference type="NCBI Taxonomy" id="656"/>
    <lineage>
        <taxon>Bacteria</taxon>
        <taxon>Pseudomonadati</taxon>
        <taxon>Pseudomonadota</taxon>
        <taxon>Gammaproteobacteria</taxon>
        <taxon>Aeromonadales</taxon>
        <taxon>Aeromonadaceae</taxon>
        <taxon>Aeromonas</taxon>
    </lineage>
</organism>
<dbReference type="SUPFAM" id="SSF54593">
    <property type="entry name" value="Glyoxalase/Bleomycin resistance protein/Dihydroxybiphenyl dioxygenase"/>
    <property type="match status" value="1"/>
</dbReference>
<dbReference type="Pfam" id="PF00903">
    <property type="entry name" value="Glyoxalase"/>
    <property type="match status" value="1"/>
</dbReference>
<reference evidence="1 2" key="1">
    <citation type="submission" date="2020-12" db="EMBL/GenBank/DDBJ databases">
        <title>FDA dAtabase for Regulatory Grade micrObial Sequences (FDA-ARGOS): Supporting development and validation of Infectious Disease Dx tests.</title>
        <authorList>
            <person name="Sproer C."/>
            <person name="Gronow S."/>
            <person name="Severitt S."/>
            <person name="Schroder I."/>
            <person name="Tallon L."/>
            <person name="Sadzewicz L."/>
            <person name="Zhao X."/>
            <person name="Boylan J."/>
            <person name="Ott S."/>
            <person name="Bowen H."/>
            <person name="Vavikolanu K."/>
            <person name="Mehta A."/>
            <person name="Aluvathingal J."/>
            <person name="Nadendla S."/>
            <person name="Lowell S."/>
            <person name="Myers T."/>
            <person name="Yan Y."/>
            <person name="Sichtig H."/>
        </authorList>
    </citation>
    <scope>NUCLEOTIDE SEQUENCE [LARGE SCALE GENOMIC DNA]</scope>
    <source>
        <strain evidence="1 2">FDAARGOS_933</strain>
    </source>
</reference>
<dbReference type="InterPro" id="IPR004360">
    <property type="entry name" value="Glyas_Fos-R_dOase_dom"/>
</dbReference>
<dbReference type="Gene3D" id="3.10.180.10">
    <property type="entry name" value="2,3-Dihydroxybiphenyl 1,2-Dioxygenase, domain 1"/>
    <property type="match status" value="1"/>
</dbReference>
<protein>
    <submittedName>
        <fullName evidence="1">VOC family protein</fullName>
    </submittedName>
</protein>
<dbReference type="KEGG" id="aall:I6G90_13155"/>
<dbReference type="PANTHER" id="PTHR33993">
    <property type="entry name" value="GLYOXALASE-RELATED"/>
    <property type="match status" value="1"/>
</dbReference>
<dbReference type="EMBL" id="CP065745">
    <property type="protein sequence ID" value="QPR53415.1"/>
    <property type="molecule type" value="Genomic_DNA"/>
</dbReference>
<dbReference type="PANTHER" id="PTHR33993:SF2">
    <property type="entry name" value="VOC DOMAIN-CONTAINING PROTEIN"/>
    <property type="match status" value="1"/>
</dbReference>
<dbReference type="GeneID" id="60786571"/>
<dbReference type="CDD" id="cd07247">
    <property type="entry name" value="SgaA_N_like"/>
    <property type="match status" value="1"/>
</dbReference>
<name>A0A0T6UT91_9GAMM</name>
<evidence type="ECO:0000313" key="2">
    <source>
        <dbReference type="Proteomes" id="UP000595101"/>
    </source>
</evidence>
<dbReference type="Proteomes" id="UP000595101">
    <property type="component" value="Chromosome"/>
</dbReference>
<gene>
    <name evidence="1" type="ORF">I6G90_13155</name>
</gene>